<keyword evidence="2" id="KW-1185">Reference proteome</keyword>
<feature type="compositionally biased region" description="Basic and acidic residues" evidence="1">
    <location>
        <begin position="163"/>
        <end position="172"/>
    </location>
</feature>
<protein>
    <submittedName>
        <fullName evidence="3">Caldesmon-like</fullName>
    </submittedName>
</protein>
<feature type="compositionally biased region" description="Basic and acidic residues" evidence="1">
    <location>
        <begin position="29"/>
        <end position="57"/>
    </location>
</feature>
<evidence type="ECO:0000256" key="1">
    <source>
        <dbReference type="SAM" id="MobiDB-lite"/>
    </source>
</evidence>
<feature type="compositionally biased region" description="Basic and acidic residues" evidence="1">
    <location>
        <begin position="181"/>
        <end position="190"/>
    </location>
</feature>
<feature type="compositionally biased region" description="Basic and acidic residues" evidence="1">
    <location>
        <begin position="93"/>
        <end position="111"/>
    </location>
</feature>
<accession>A0ABM0GNC1</accession>
<feature type="region of interest" description="Disordered" evidence="1">
    <location>
        <begin position="1"/>
        <end position="62"/>
    </location>
</feature>
<name>A0ABM0GNC1_SACKO</name>
<dbReference type="RefSeq" id="XP_002733756.1">
    <property type="nucleotide sequence ID" value="XM_002733710.2"/>
</dbReference>
<proteinExistence type="predicted"/>
<sequence>MAEEQPQLTRDSTMKVTAQEGEAFLETQGKPDESAKTRGQQKEIEKITEEEKPKIQRDSTMVETAKEGKEFLGDVVISGTRSETKAVTDAIDVTEKAEKDESAANEEEKPTVTRTGTMVATAEEGKAFLEREGFDASAEKKDDAEAEDEEAKALKRTHTMAETVKEGEEFVKRQKTSNGEVEQKEQVQES</sequence>
<evidence type="ECO:0000313" key="3">
    <source>
        <dbReference type="RefSeq" id="XP_002733756.1"/>
    </source>
</evidence>
<dbReference type="Proteomes" id="UP000694865">
    <property type="component" value="Unplaced"/>
</dbReference>
<reference evidence="3" key="1">
    <citation type="submission" date="2025-08" db="UniProtKB">
        <authorList>
            <consortium name="RefSeq"/>
        </authorList>
    </citation>
    <scope>IDENTIFICATION</scope>
    <source>
        <tissue evidence="3">Testes</tissue>
    </source>
</reference>
<feature type="compositionally biased region" description="Polar residues" evidence="1">
    <location>
        <begin position="1"/>
        <end position="16"/>
    </location>
</feature>
<organism evidence="2 3">
    <name type="scientific">Saccoglossus kowalevskii</name>
    <name type="common">Acorn worm</name>
    <dbReference type="NCBI Taxonomy" id="10224"/>
    <lineage>
        <taxon>Eukaryota</taxon>
        <taxon>Metazoa</taxon>
        <taxon>Hemichordata</taxon>
        <taxon>Enteropneusta</taxon>
        <taxon>Harrimaniidae</taxon>
        <taxon>Saccoglossus</taxon>
    </lineage>
</organism>
<feature type="compositionally biased region" description="Basic and acidic residues" evidence="1">
    <location>
        <begin position="123"/>
        <end position="143"/>
    </location>
</feature>
<evidence type="ECO:0000313" key="2">
    <source>
        <dbReference type="Proteomes" id="UP000694865"/>
    </source>
</evidence>
<gene>
    <name evidence="3" type="primary">LOC100376664</name>
</gene>
<feature type="region of interest" description="Disordered" evidence="1">
    <location>
        <begin position="83"/>
        <end position="190"/>
    </location>
</feature>
<dbReference type="GeneID" id="100376664"/>